<evidence type="ECO:0008006" key="3">
    <source>
        <dbReference type="Google" id="ProtNLM"/>
    </source>
</evidence>
<dbReference type="AlphaFoldDB" id="A0A1H8NB66"/>
<protein>
    <recommendedName>
        <fullName evidence="3">DUF2332 domain-containing protein</fullName>
    </recommendedName>
</protein>
<dbReference type="RefSeq" id="WP_093115594.1">
    <property type="nucleotide sequence ID" value="NZ_FODS01000003.1"/>
</dbReference>
<dbReference type="STRING" id="569882.SAMN04490248_10386"/>
<gene>
    <name evidence="1" type="ORF">SAMN04490248_10386</name>
</gene>
<dbReference type="InterPro" id="IPR011200">
    <property type="entry name" value="UCP012608"/>
</dbReference>
<keyword evidence="2" id="KW-1185">Reference proteome</keyword>
<proteinExistence type="predicted"/>
<dbReference type="Pfam" id="PF10094">
    <property type="entry name" value="DUF2332"/>
    <property type="match status" value="1"/>
</dbReference>
<evidence type="ECO:0000313" key="2">
    <source>
        <dbReference type="Proteomes" id="UP000198893"/>
    </source>
</evidence>
<organism evidence="1 2">
    <name type="scientific">Salinihabitans flavidus</name>
    <dbReference type="NCBI Taxonomy" id="569882"/>
    <lineage>
        <taxon>Bacteria</taxon>
        <taxon>Pseudomonadati</taxon>
        <taxon>Pseudomonadota</taxon>
        <taxon>Alphaproteobacteria</taxon>
        <taxon>Rhodobacterales</taxon>
        <taxon>Roseobacteraceae</taxon>
        <taxon>Salinihabitans</taxon>
    </lineage>
</organism>
<reference evidence="1 2" key="1">
    <citation type="submission" date="2016-10" db="EMBL/GenBank/DDBJ databases">
        <authorList>
            <person name="de Groot N.N."/>
        </authorList>
    </citation>
    <scope>NUCLEOTIDE SEQUENCE [LARGE SCALE GENOMIC DNA]</scope>
    <source>
        <strain evidence="1 2">DSM 27842</strain>
    </source>
</reference>
<accession>A0A1H8NB66</accession>
<dbReference type="EMBL" id="FODS01000003">
    <property type="protein sequence ID" value="SEO26689.1"/>
    <property type="molecule type" value="Genomic_DNA"/>
</dbReference>
<evidence type="ECO:0000313" key="1">
    <source>
        <dbReference type="EMBL" id="SEO26689.1"/>
    </source>
</evidence>
<dbReference type="PIRSF" id="PIRSF012608">
    <property type="entry name" value="UCP012608"/>
    <property type="match status" value="1"/>
</dbReference>
<name>A0A1H8NB66_9RHOB</name>
<sequence>MSEGVRVAFVQQGRACASLGSAFMGRLMPLIGERLGENTTVGARCLAWQGDVGPSGQSVPLRLAGALHALVLDGSAPGLAAVYPPHSASDYKLWAAVEDALQAREARILTWLDRAPQTNEVRRAAAVIAGLWWALGEIGVRPVVLSEMGASAGLNLALDRYCVAVNGSDYGPADPAIVLTPEWRGHKRPDPHPITVKDRSGVDLAPLDPANPSDRLRLLAYIWPDQPDRLARTRAAIAVASVRPDAGDAAPWLARRLSKPRLGALHVVYTTIAAQYFPDATRKAIAETLQDAGMAASAEAPLLHLSMEADGSEPGAGLTATLWSGGAPRQARLGRAHFHVDWIEWFPEAAERSFFPLLES</sequence>
<dbReference type="Proteomes" id="UP000198893">
    <property type="component" value="Unassembled WGS sequence"/>
</dbReference>
<dbReference type="OrthoDB" id="7666987at2"/>